<evidence type="ECO:0000313" key="2">
    <source>
        <dbReference type="Proteomes" id="UP000263642"/>
    </source>
</evidence>
<accession>A0A3D3R536</accession>
<reference evidence="1 2" key="1">
    <citation type="journal article" date="2018" name="Nat. Biotechnol.">
        <title>A standardized bacterial taxonomy based on genome phylogeny substantially revises the tree of life.</title>
        <authorList>
            <person name="Parks D.H."/>
            <person name="Chuvochina M."/>
            <person name="Waite D.W."/>
            <person name="Rinke C."/>
            <person name="Skarshewski A."/>
            <person name="Chaumeil P.A."/>
            <person name="Hugenholtz P."/>
        </authorList>
    </citation>
    <scope>NUCLEOTIDE SEQUENCE [LARGE SCALE GENOMIC DNA]</scope>
    <source>
        <strain evidence="1">UBA9375</strain>
    </source>
</reference>
<proteinExistence type="predicted"/>
<evidence type="ECO:0000313" key="1">
    <source>
        <dbReference type="EMBL" id="HCO23915.1"/>
    </source>
</evidence>
<sequence>MTYLIKNVKTFDTPDGGGYNATLYLGKTKVANIHDGGYGGCPEYDWVDTVIKGEINPNRHFSNDFYAFLKTHKIPDFEWSEEKGRFVDTDEMIIASDELFIGNLVNDFLDAKFWKAKLKKKVYFLEDGEIFSCRATPSELDEVRKVFNEKFPNRKILNGLPIEEVLAITKDA</sequence>
<dbReference type="EMBL" id="DQAY01000074">
    <property type="protein sequence ID" value="HCO23915.1"/>
    <property type="molecule type" value="Genomic_DNA"/>
</dbReference>
<protein>
    <submittedName>
        <fullName evidence="1">Uncharacterized protein</fullName>
    </submittedName>
</protein>
<organism evidence="1 2">
    <name type="scientific">Gimesia maris</name>
    <dbReference type="NCBI Taxonomy" id="122"/>
    <lineage>
        <taxon>Bacteria</taxon>
        <taxon>Pseudomonadati</taxon>
        <taxon>Planctomycetota</taxon>
        <taxon>Planctomycetia</taxon>
        <taxon>Planctomycetales</taxon>
        <taxon>Planctomycetaceae</taxon>
        <taxon>Gimesia</taxon>
    </lineage>
</organism>
<dbReference type="Proteomes" id="UP000263642">
    <property type="component" value="Unassembled WGS sequence"/>
</dbReference>
<gene>
    <name evidence="1" type="ORF">DIT97_13015</name>
</gene>
<comment type="caution">
    <text evidence="1">The sequence shown here is derived from an EMBL/GenBank/DDBJ whole genome shotgun (WGS) entry which is preliminary data.</text>
</comment>
<dbReference type="AlphaFoldDB" id="A0A3D3R536"/>
<name>A0A3D3R536_9PLAN</name>